<reference evidence="1 2" key="1">
    <citation type="submission" date="2020-03" db="EMBL/GenBank/DDBJ databases">
        <authorList>
            <person name="Zhu W."/>
        </authorList>
    </citation>
    <scope>NUCLEOTIDE SEQUENCE [LARGE SCALE GENOMIC DNA]</scope>
    <source>
        <strain evidence="1 2">185</strain>
    </source>
</reference>
<name>A0A6G8S2W2_9GAMM</name>
<dbReference type="KEGG" id="alj:G8D99_05595"/>
<evidence type="ECO:0000313" key="2">
    <source>
        <dbReference type="Proteomes" id="UP000501939"/>
    </source>
</evidence>
<dbReference type="RefSeq" id="WP_166323392.1">
    <property type="nucleotide sequence ID" value="NZ_CP049916.1"/>
</dbReference>
<dbReference type="EMBL" id="CP049916">
    <property type="protein sequence ID" value="QIO08539.1"/>
    <property type="molecule type" value="Genomic_DNA"/>
</dbReference>
<proteinExistence type="predicted"/>
<organism evidence="1 2">
    <name type="scientific">Acinetobacter lanii</name>
    <dbReference type="NCBI Taxonomy" id="2715163"/>
    <lineage>
        <taxon>Bacteria</taxon>
        <taxon>Pseudomonadati</taxon>
        <taxon>Pseudomonadota</taxon>
        <taxon>Gammaproteobacteria</taxon>
        <taxon>Moraxellales</taxon>
        <taxon>Moraxellaceae</taxon>
        <taxon>Acinetobacter</taxon>
    </lineage>
</organism>
<accession>A0A6G8S2W2</accession>
<protein>
    <submittedName>
        <fullName evidence="1">Uncharacterized protein</fullName>
    </submittedName>
</protein>
<dbReference type="AlphaFoldDB" id="A0A6G8S2W2"/>
<gene>
    <name evidence="1" type="ORF">G8D99_05595</name>
</gene>
<evidence type="ECO:0000313" key="1">
    <source>
        <dbReference type="EMBL" id="QIO08539.1"/>
    </source>
</evidence>
<keyword evidence="2" id="KW-1185">Reference proteome</keyword>
<dbReference type="Proteomes" id="UP000501939">
    <property type="component" value="Chromosome"/>
</dbReference>
<sequence length="80" mass="9454">MKVKELIEQLKKLDPEQTVLAICEDEDIVRKNEGFETFWVDSVSSVRAESKREDFGEVKFKFGEYPESKDHVFITLEHKF</sequence>